<gene>
    <name evidence="1" type="ORF">MLD38_023261</name>
</gene>
<dbReference type="EMBL" id="CM042885">
    <property type="protein sequence ID" value="KAI4367531.1"/>
    <property type="molecule type" value="Genomic_DNA"/>
</dbReference>
<evidence type="ECO:0000313" key="1">
    <source>
        <dbReference type="EMBL" id="KAI4367531.1"/>
    </source>
</evidence>
<reference evidence="2" key="1">
    <citation type="journal article" date="2023" name="Front. Plant Sci.">
        <title>Chromosomal-level genome assembly of Melastoma candidum provides insights into trichome evolution.</title>
        <authorList>
            <person name="Zhong Y."/>
            <person name="Wu W."/>
            <person name="Sun C."/>
            <person name="Zou P."/>
            <person name="Liu Y."/>
            <person name="Dai S."/>
            <person name="Zhou R."/>
        </authorList>
    </citation>
    <scope>NUCLEOTIDE SEQUENCE [LARGE SCALE GENOMIC DNA]</scope>
</reference>
<evidence type="ECO:0000313" key="2">
    <source>
        <dbReference type="Proteomes" id="UP001057402"/>
    </source>
</evidence>
<organism evidence="1 2">
    <name type="scientific">Melastoma candidum</name>
    <dbReference type="NCBI Taxonomy" id="119954"/>
    <lineage>
        <taxon>Eukaryota</taxon>
        <taxon>Viridiplantae</taxon>
        <taxon>Streptophyta</taxon>
        <taxon>Embryophyta</taxon>
        <taxon>Tracheophyta</taxon>
        <taxon>Spermatophyta</taxon>
        <taxon>Magnoliopsida</taxon>
        <taxon>eudicotyledons</taxon>
        <taxon>Gunneridae</taxon>
        <taxon>Pentapetalae</taxon>
        <taxon>rosids</taxon>
        <taxon>malvids</taxon>
        <taxon>Myrtales</taxon>
        <taxon>Melastomataceae</taxon>
        <taxon>Melastomatoideae</taxon>
        <taxon>Melastomateae</taxon>
        <taxon>Melastoma</taxon>
    </lineage>
</organism>
<dbReference type="Proteomes" id="UP001057402">
    <property type="component" value="Chromosome 6"/>
</dbReference>
<protein>
    <submittedName>
        <fullName evidence="1">Uncharacterized protein</fullName>
    </submittedName>
</protein>
<keyword evidence="2" id="KW-1185">Reference proteome</keyword>
<comment type="caution">
    <text evidence="1">The sequence shown here is derived from an EMBL/GenBank/DDBJ whole genome shotgun (WGS) entry which is preliminary data.</text>
</comment>
<name>A0ACB9QLY6_9MYRT</name>
<proteinExistence type="predicted"/>
<accession>A0ACB9QLY6</accession>
<sequence length="407" mass="46351">MPPKPLASSLLAYLVLASLLLLCFYSTFLTFPRSPLPPPPSSTISLSSSCDLFLGKWVYNPSRPKPSYDESCPFHRNSWNCIKNGKPDMGKVNSWEWVPNGCDLERFDARRFLGSMRARNVGFIGDSLSENLVVALLCALRSGDESGRKWKKKGAWRGGYFPEFNVTVGYHRAVLLAKYRWQPKETVVAGDQRGDGFYRVDVDIPADDWANISEFYDVLIFNTGHWWGPDKFPPETPLIFYRGGKPIHPVLSMMDGLELVLESMVSYIERNMPKKTLKFWRLQSPRHFYGGEWNQNGSCLFEEPLKESQLDPWFDPNNNGVNKEARSLNSLITRILRGTDIRVLDFTHLSEFRADAHPAIWLGKKDAVAIWGQDCMHWCLPGVPDTWVDILAQLIHQSMETGGQVND</sequence>